<dbReference type="InterPro" id="IPR017850">
    <property type="entry name" value="Alkaline_phosphatase_core_sf"/>
</dbReference>
<evidence type="ECO:0000256" key="6">
    <source>
        <dbReference type="ARBA" id="ARBA00023136"/>
    </source>
</evidence>
<dbReference type="GO" id="GO:0016740">
    <property type="term" value="F:transferase activity"/>
    <property type="evidence" value="ECO:0007669"/>
    <property type="project" value="UniProtKB-KW"/>
</dbReference>
<dbReference type="InterPro" id="IPR050448">
    <property type="entry name" value="OpgB/LTA_synthase_biosynth"/>
</dbReference>
<evidence type="ECO:0000259" key="8">
    <source>
        <dbReference type="Pfam" id="PF00884"/>
    </source>
</evidence>
<keyword evidence="5 7" id="KW-1133">Transmembrane helix</keyword>
<dbReference type="RefSeq" id="WP_368653173.1">
    <property type="nucleotide sequence ID" value="NZ_CP162599.1"/>
</dbReference>
<keyword evidence="6 7" id="KW-0472">Membrane</keyword>
<evidence type="ECO:0000256" key="2">
    <source>
        <dbReference type="ARBA" id="ARBA00004936"/>
    </source>
</evidence>
<organism evidence="9">
    <name type="scientific">Ornithinibacillus sp. 4-3</name>
    <dbReference type="NCBI Taxonomy" id="3231488"/>
    <lineage>
        <taxon>Bacteria</taxon>
        <taxon>Bacillati</taxon>
        <taxon>Bacillota</taxon>
        <taxon>Bacilli</taxon>
        <taxon>Bacillales</taxon>
        <taxon>Bacillaceae</taxon>
        <taxon>Ornithinibacillus</taxon>
    </lineage>
</organism>
<accession>A0AB39HPQ5</accession>
<gene>
    <name evidence="9" type="ORF">AB4Y30_15985</name>
</gene>
<feature type="transmembrane region" description="Helical" evidence="7">
    <location>
        <begin position="114"/>
        <end position="139"/>
    </location>
</feature>
<dbReference type="PANTHER" id="PTHR47371:SF3">
    <property type="entry name" value="PHOSPHOGLYCEROL TRANSFERASE I"/>
    <property type="match status" value="1"/>
</dbReference>
<keyword evidence="4 7" id="KW-0812">Transmembrane</keyword>
<reference evidence="9" key="1">
    <citation type="submission" date="2024-07" db="EMBL/GenBank/DDBJ databases">
        <title>Halotolerant mesophilic bacterium Ornithinibacillus sp. 4-3, sp. nov., isolated from soil.</title>
        <authorList>
            <person name="Sidarenka A.V."/>
            <person name="Guliayeva D.E."/>
            <person name="Leanovich S.I."/>
            <person name="Hileuskaya K.S."/>
            <person name="Akhremchuk A.E."/>
            <person name="Sikolenko M.A."/>
            <person name="Valentovich L.N."/>
        </authorList>
    </citation>
    <scope>NUCLEOTIDE SEQUENCE</scope>
    <source>
        <strain evidence="9">4-3</strain>
    </source>
</reference>
<dbReference type="EMBL" id="CP162599">
    <property type="protein sequence ID" value="XDK32485.1"/>
    <property type="molecule type" value="Genomic_DNA"/>
</dbReference>
<feature type="domain" description="Sulfatase N-terminal" evidence="8">
    <location>
        <begin position="258"/>
        <end position="542"/>
    </location>
</feature>
<comment type="pathway">
    <text evidence="2">Cell wall biogenesis; lipoteichoic acid biosynthesis.</text>
</comment>
<dbReference type="Gene3D" id="3.40.720.10">
    <property type="entry name" value="Alkaline Phosphatase, subunit A"/>
    <property type="match status" value="1"/>
</dbReference>
<keyword evidence="3" id="KW-1003">Cell membrane</keyword>
<dbReference type="EC" id="2.7.8.-" evidence="9"/>
<evidence type="ECO:0000256" key="1">
    <source>
        <dbReference type="ARBA" id="ARBA00004651"/>
    </source>
</evidence>
<feature type="transmembrane region" description="Helical" evidence="7">
    <location>
        <begin position="160"/>
        <end position="177"/>
    </location>
</feature>
<dbReference type="PANTHER" id="PTHR47371">
    <property type="entry name" value="LIPOTEICHOIC ACID SYNTHASE"/>
    <property type="match status" value="1"/>
</dbReference>
<sequence>MNYRKIFLYIIYIILSLTVIYINAYFVVEWLNRSLFTDFTINIDRIGESFSNGMSIIIVLSLLIFSLVGSVITSVLIVNVISALLVVANHLKVQERNDLLTFSELKTISSPKDVIALVEVSMGIVLTAFIILTVVLILLHIIISKLGKRLGVRFNYKFRLVILVCSSAFLMGVYTFPNEFNERVMLYPKSESHNFNPLKRAQEDGFIPTLLSTIKPDYMEKPTKYEKKKVVEIKSKYEEKAEMINENRLQYFNDAVTILYLSESLINPDKWPLFLDNEETLPYINSLLDQQYSGTMYSQFVGGGTANIEWSVLTSFSLEAFYSPISTTPYSDFYVDSPSHSTILQSTDKEAIAIHPYTAHLYKRRAIYSKIGIDEFKFLDNGIKYTEKIGNHHRVSDASLNKEIFDELEKDTTGIMHVLSMQNHSPYDRDIPDSDFHPNIDKEFFSEGKETELINYLQGLRETDNVMVELIDYINNSDKDINLLFYGDHFPNVFNGISEKFGEFGRHETPWFIYLNNDRNQIQKKKELLSPLFLTTAMLEAGNYKVSPFQGLLTTLYEQQVSRIGMDYIYKNEEKIMDEDLPKETLELIQDYRIIMFDALFGKNYLDEDFYTMPKSNQ</sequence>
<dbReference type="GO" id="GO:0005886">
    <property type="term" value="C:plasma membrane"/>
    <property type="evidence" value="ECO:0007669"/>
    <property type="project" value="UniProtKB-SubCell"/>
</dbReference>
<evidence type="ECO:0000256" key="5">
    <source>
        <dbReference type="ARBA" id="ARBA00022989"/>
    </source>
</evidence>
<evidence type="ECO:0000313" key="9">
    <source>
        <dbReference type="EMBL" id="XDK32485.1"/>
    </source>
</evidence>
<dbReference type="CDD" id="cd16015">
    <property type="entry name" value="LTA_synthase"/>
    <property type="match status" value="1"/>
</dbReference>
<evidence type="ECO:0000256" key="7">
    <source>
        <dbReference type="SAM" id="Phobius"/>
    </source>
</evidence>
<feature type="transmembrane region" description="Helical" evidence="7">
    <location>
        <begin position="55"/>
        <end position="88"/>
    </location>
</feature>
<dbReference type="Pfam" id="PF00884">
    <property type="entry name" value="Sulfatase"/>
    <property type="match status" value="1"/>
</dbReference>
<dbReference type="InterPro" id="IPR000917">
    <property type="entry name" value="Sulfatase_N"/>
</dbReference>
<comment type="subcellular location">
    <subcellularLocation>
        <location evidence="1">Cell membrane</location>
        <topology evidence="1">Multi-pass membrane protein</topology>
    </subcellularLocation>
</comment>
<evidence type="ECO:0000256" key="4">
    <source>
        <dbReference type="ARBA" id="ARBA00022692"/>
    </source>
</evidence>
<keyword evidence="9" id="KW-0808">Transferase</keyword>
<protein>
    <submittedName>
        <fullName evidence="9">LTA synthase family protein</fullName>
        <ecNumber evidence="9">2.7.8.-</ecNumber>
    </submittedName>
</protein>
<dbReference type="AlphaFoldDB" id="A0AB39HPQ5"/>
<evidence type="ECO:0000256" key="3">
    <source>
        <dbReference type="ARBA" id="ARBA00022475"/>
    </source>
</evidence>
<name>A0AB39HPQ5_9BACI</name>
<feature type="transmembrane region" description="Helical" evidence="7">
    <location>
        <begin position="6"/>
        <end position="28"/>
    </location>
</feature>
<proteinExistence type="predicted"/>